<dbReference type="AlphaFoldDB" id="A0A6G7K9N5"/>
<organism evidence="1 2">
    <name type="scientific">Jeotgalibaca arthritidis</name>
    <dbReference type="NCBI Taxonomy" id="1868794"/>
    <lineage>
        <taxon>Bacteria</taxon>
        <taxon>Bacillati</taxon>
        <taxon>Bacillota</taxon>
        <taxon>Bacilli</taxon>
        <taxon>Lactobacillales</taxon>
        <taxon>Carnobacteriaceae</taxon>
        <taxon>Jeotgalibaca</taxon>
    </lineage>
</organism>
<keyword evidence="1" id="KW-0969">Cilium</keyword>
<dbReference type="Proteomes" id="UP000501451">
    <property type="component" value="Chromosome"/>
</dbReference>
<evidence type="ECO:0000313" key="1">
    <source>
        <dbReference type="EMBL" id="QII81960.1"/>
    </source>
</evidence>
<proteinExistence type="predicted"/>
<sequence length="116" mass="13101">MMDVHGINRIVFDTTGRDHIEMINKIKTITEVSKGDYKENLTSDTEIKNIVKEANGLVLGLNVNFQVLTHEGTNRTIVQMKDSITDEVIKEYPPSEMLDVIAGIWEQAGIIIDRTE</sequence>
<reference evidence="1 2" key="1">
    <citation type="journal article" date="2017" name="Int. J. Syst. Evol. Microbiol.">
        <title>Jeotgalibaca porci sp. nov. and Jeotgalibaca arthritidis sp. nov., isolated from pigs, and emended description of the genus Jeotgalibaca.</title>
        <authorList>
            <person name="Zamora L."/>
            <person name="Perez-Sancho M."/>
            <person name="Dominguez L."/>
            <person name="Fernandez-Garayzabal J.F."/>
            <person name="Vela A.I."/>
        </authorList>
    </citation>
    <scope>NUCLEOTIDE SEQUENCE [LARGE SCALE GENOMIC DNA]</scope>
    <source>
        <strain evidence="1 2">CECT 9157</strain>
    </source>
</reference>
<dbReference type="InterPro" id="IPR035924">
    <property type="entry name" value="FlaG-like_sf"/>
</dbReference>
<evidence type="ECO:0000313" key="2">
    <source>
        <dbReference type="Proteomes" id="UP000501451"/>
    </source>
</evidence>
<dbReference type="SUPFAM" id="SSF160214">
    <property type="entry name" value="FlaG-like"/>
    <property type="match status" value="1"/>
</dbReference>
<keyword evidence="1" id="KW-0282">Flagellum</keyword>
<keyword evidence="1" id="KW-0966">Cell projection</keyword>
<dbReference type="Gene3D" id="3.30.160.170">
    <property type="entry name" value="FlaG-like"/>
    <property type="match status" value="1"/>
</dbReference>
<dbReference type="RefSeq" id="WP_166161900.1">
    <property type="nucleotide sequence ID" value="NZ_CP049740.1"/>
</dbReference>
<keyword evidence="2" id="KW-1185">Reference proteome</keyword>
<gene>
    <name evidence="1" type="ORF">G7057_05510</name>
</gene>
<dbReference type="EMBL" id="CP049740">
    <property type="protein sequence ID" value="QII81960.1"/>
    <property type="molecule type" value="Genomic_DNA"/>
</dbReference>
<dbReference type="KEGG" id="jar:G7057_05510"/>
<dbReference type="InterPro" id="IPR005186">
    <property type="entry name" value="FlaG"/>
</dbReference>
<name>A0A6G7K9N5_9LACT</name>
<accession>A0A6G7K9N5</accession>
<protein>
    <submittedName>
        <fullName evidence="1">Flagellar protein FlaG</fullName>
    </submittedName>
</protein>
<dbReference type="Pfam" id="PF03646">
    <property type="entry name" value="FlaG"/>
    <property type="match status" value="1"/>
</dbReference>